<keyword evidence="11" id="KW-1185">Reference proteome</keyword>
<dbReference type="GO" id="GO:0098542">
    <property type="term" value="P:defense response to other organism"/>
    <property type="evidence" value="ECO:0007669"/>
    <property type="project" value="TreeGrafter"/>
</dbReference>
<keyword evidence="5" id="KW-0611">Plant defense</keyword>
<dbReference type="InterPro" id="IPR032675">
    <property type="entry name" value="LRR_dom_sf"/>
</dbReference>
<evidence type="ECO:0000313" key="11">
    <source>
        <dbReference type="Proteomes" id="UP000653305"/>
    </source>
</evidence>
<comment type="similarity">
    <text evidence="1">Belongs to the disease resistance NB-LRR family.</text>
</comment>
<evidence type="ECO:0000256" key="5">
    <source>
        <dbReference type="ARBA" id="ARBA00022821"/>
    </source>
</evidence>
<dbReference type="GO" id="GO:0043531">
    <property type="term" value="F:ADP binding"/>
    <property type="evidence" value="ECO:0007669"/>
    <property type="project" value="InterPro"/>
</dbReference>
<dbReference type="InterPro" id="IPR002182">
    <property type="entry name" value="NB-ARC"/>
</dbReference>
<evidence type="ECO:0000256" key="6">
    <source>
        <dbReference type="ARBA" id="ARBA00022840"/>
    </source>
</evidence>
<dbReference type="PRINTS" id="PR00364">
    <property type="entry name" value="DISEASERSIST"/>
</dbReference>
<dbReference type="SMART" id="SM00369">
    <property type="entry name" value="LRR_TYP"/>
    <property type="match status" value="4"/>
</dbReference>
<gene>
    <name evidence="10" type="ORF">PHJA_001654300</name>
</gene>
<proteinExistence type="inferred from homology"/>
<dbReference type="Gene3D" id="3.80.10.10">
    <property type="entry name" value="Ribonuclease Inhibitor"/>
    <property type="match status" value="1"/>
</dbReference>
<sequence length="584" mass="66926">MGSKVLVTTRNEEVAKTPNTPENGIHRLGVLSDEACWLLLQRIALCGRSEGDCAQYKDVGMKIVHKCKGLPLAAKTLGGLLCGKNSLEEWENVLHSETWELEKIEVELFPHLLLSYNELSPSLKRCFSYCAVFPKDTHIKVEEVIRRWMALGYLGSDIGSGGGDMELRGRQYFDNLAMRSLFQDFEKDENDGEKIMSFKLHDIVHDFSQYLRNNSVEAGTKTKTSCQACSPQLVSQVKEYRSCLKWKRDSRKKTICSELYNLQTLLLRYCNLQGIPRGIGNLINLRHLDLSHNQSLEELPMKIWNLINLRHLDLSWNKSIKELPREIGNLINLRHLDLSWNKSLKELPESICDLRELQTLNIELCDSIPSLPQGIHHLVKLKHLHNYGTDSIKQFPQGLAHLTCLRALRIFRVGKDMGRLGWLKNLNRLRSLELRISLNGGLENTDVEDAREGELRNKEYLQTLDIFFEKMRGKDEVEDCVRIDAIDALQPHPNLQILSISWFKGSRLPGWIASPVNQVKYIRLSDFDNLLSLPPLGILPCLEEIEIISMHELRQWDVNFLESPQQQSQSQGTPIVLLMCTFPS</sequence>
<feature type="domain" description="NB-ARC" evidence="7">
    <location>
        <begin position="2"/>
        <end position="45"/>
    </location>
</feature>
<dbReference type="Pfam" id="PF23598">
    <property type="entry name" value="LRR_14"/>
    <property type="match status" value="1"/>
</dbReference>
<keyword evidence="6" id="KW-0067">ATP-binding</keyword>
<comment type="caution">
    <text evidence="10">The sequence shown here is derived from an EMBL/GenBank/DDBJ whole genome shotgun (WGS) entry which is preliminary data.</text>
</comment>
<feature type="domain" description="Disease resistance protein winged helix" evidence="8">
    <location>
        <begin position="132"/>
        <end position="207"/>
    </location>
</feature>
<evidence type="ECO:0000256" key="2">
    <source>
        <dbReference type="ARBA" id="ARBA00022614"/>
    </source>
</evidence>
<dbReference type="Pfam" id="PF00931">
    <property type="entry name" value="NB-ARC"/>
    <property type="match status" value="1"/>
</dbReference>
<dbReference type="OrthoDB" id="5279713at2759"/>
<reference evidence="10" key="1">
    <citation type="submission" date="2020-07" db="EMBL/GenBank/DDBJ databases">
        <title>Ethylene signaling mediates host invasion by parasitic plants.</title>
        <authorList>
            <person name="Yoshida S."/>
        </authorList>
    </citation>
    <scope>NUCLEOTIDE SEQUENCE</scope>
    <source>
        <strain evidence="10">Okayama</strain>
    </source>
</reference>
<dbReference type="PANTHER" id="PTHR23155">
    <property type="entry name" value="DISEASE RESISTANCE PROTEIN RP"/>
    <property type="match status" value="1"/>
</dbReference>
<evidence type="ECO:0000256" key="3">
    <source>
        <dbReference type="ARBA" id="ARBA00022737"/>
    </source>
</evidence>
<organism evidence="10 11">
    <name type="scientific">Phtheirospermum japonicum</name>
    <dbReference type="NCBI Taxonomy" id="374723"/>
    <lineage>
        <taxon>Eukaryota</taxon>
        <taxon>Viridiplantae</taxon>
        <taxon>Streptophyta</taxon>
        <taxon>Embryophyta</taxon>
        <taxon>Tracheophyta</taxon>
        <taxon>Spermatophyta</taxon>
        <taxon>Magnoliopsida</taxon>
        <taxon>eudicotyledons</taxon>
        <taxon>Gunneridae</taxon>
        <taxon>Pentapetalae</taxon>
        <taxon>asterids</taxon>
        <taxon>lamiids</taxon>
        <taxon>Lamiales</taxon>
        <taxon>Orobanchaceae</taxon>
        <taxon>Orobanchaceae incertae sedis</taxon>
        <taxon>Phtheirospermum</taxon>
    </lineage>
</organism>
<evidence type="ECO:0000256" key="1">
    <source>
        <dbReference type="ARBA" id="ARBA00008894"/>
    </source>
</evidence>
<evidence type="ECO:0000259" key="8">
    <source>
        <dbReference type="Pfam" id="PF23559"/>
    </source>
</evidence>
<dbReference type="EMBL" id="BMAC01000375">
    <property type="protein sequence ID" value="GFP95099.1"/>
    <property type="molecule type" value="Genomic_DNA"/>
</dbReference>
<dbReference type="InterPro" id="IPR058922">
    <property type="entry name" value="WHD_DRP"/>
</dbReference>
<evidence type="ECO:0000313" key="10">
    <source>
        <dbReference type="EMBL" id="GFP95099.1"/>
    </source>
</evidence>
<keyword evidence="2" id="KW-0433">Leucine-rich repeat</keyword>
<keyword evidence="4" id="KW-0547">Nucleotide-binding</keyword>
<dbReference type="Gene3D" id="1.10.10.10">
    <property type="entry name" value="Winged helix-like DNA-binding domain superfamily/Winged helix DNA-binding domain"/>
    <property type="match status" value="1"/>
</dbReference>
<evidence type="ECO:0000256" key="4">
    <source>
        <dbReference type="ARBA" id="ARBA00022741"/>
    </source>
</evidence>
<dbReference type="Pfam" id="PF23559">
    <property type="entry name" value="WHD_DRP"/>
    <property type="match status" value="1"/>
</dbReference>
<keyword evidence="3" id="KW-0677">Repeat</keyword>
<feature type="domain" description="Disease resistance R13L4/SHOC-2-like LRR" evidence="9">
    <location>
        <begin position="325"/>
        <end position="548"/>
    </location>
</feature>
<dbReference type="Gene3D" id="1.10.8.430">
    <property type="entry name" value="Helical domain of apoptotic protease-activating factors"/>
    <property type="match status" value="1"/>
</dbReference>
<accession>A0A830C773</accession>
<dbReference type="InterPro" id="IPR042197">
    <property type="entry name" value="Apaf_helical"/>
</dbReference>
<dbReference type="InterPro" id="IPR001611">
    <property type="entry name" value="Leu-rich_rpt"/>
</dbReference>
<dbReference type="InterPro" id="IPR036388">
    <property type="entry name" value="WH-like_DNA-bd_sf"/>
</dbReference>
<dbReference type="AlphaFoldDB" id="A0A830C773"/>
<dbReference type="SUPFAM" id="SSF52540">
    <property type="entry name" value="P-loop containing nucleoside triphosphate hydrolases"/>
    <property type="match status" value="1"/>
</dbReference>
<evidence type="ECO:0000259" key="7">
    <source>
        <dbReference type="Pfam" id="PF00931"/>
    </source>
</evidence>
<dbReference type="InterPro" id="IPR044974">
    <property type="entry name" value="Disease_R_plants"/>
</dbReference>
<dbReference type="PANTHER" id="PTHR23155:SF1205">
    <property type="entry name" value="DISEASE RESISTANCE PROTEIN RPM1"/>
    <property type="match status" value="1"/>
</dbReference>
<dbReference type="FunFam" id="1.10.10.10:FF:000322">
    <property type="entry name" value="Probable disease resistance protein At1g63360"/>
    <property type="match status" value="1"/>
</dbReference>
<dbReference type="InterPro" id="IPR055414">
    <property type="entry name" value="LRR_R13L4/SHOC2-like"/>
</dbReference>
<dbReference type="Pfam" id="PF13855">
    <property type="entry name" value="LRR_8"/>
    <property type="match status" value="1"/>
</dbReference>
<evidence type="ECO:0000259" key="9">
    <source>
        <dbReference type="Pfam" id="PF23598"/>
    </source>
</evidence>
<dbReference type="InterPro" id="IPR027417">
    <property type="entry name" value="P-loop_NTPase"/>
</dbReference>
<dbReference type="Proteomes" id="UP000653305">
    <property type="component" value="Unassembled WGS sequence"/>
</dbReference>
<protein>
    <submittedName>
        <fullName evidence="10">Putative disease resistance protein rga3</fullName>
    </submittedName>
</protein>
<name>A0A830C773_9LAMI</name>
<dbReference type="InterPro" id="IPR003591">
    <property type="entry name" value="Leu-rich_rpt_typical-subtyp"/>
</dbReference>
<dbReference type="SUPFAM" id="SSF52058">
    <property type="entry name" value="L domain-like"/>
    <property type="match status" value="1"/>
</dbReference>
<dbReference type="GO" id="GO:0005524">
    <property type="term" value="F:ATP binding"/>
    <property type="evidence" value="ECO:0007669"/>
    <property type="project" value="UniProtKB-KW"/>
</dbReference>